<evidence type="ECO:0000313" key="12">
    <source>
        <dbReference type="RefSeq" id="XP_035825334.1"/>
    </source>
</evidence>
<keyword evidence="2" id="KW-0444">Lipid biosynthesis</keyword>
<dbReference type="RefSeq" id="XP_035825334.1">
    <property type="nucleotide sequence ID" value="XM_035969441.1"/>
</dbReference>
<keyword evidence="1" id="KW-0596">Phosphopantetheine</keyword>
<dbReference type="InterPro" id="IPR001227">
    <property type="entry name" value="Ac_transferase_dom_sf"/>
</dbReference>
<dbReference type="PROSITE" id="PS52019">
    <property type="entry name" value="PKS_MFAS_DH"/>
    <property type="match status" value="1"/>
</dbReference>
<keyword evidence="5" id="KW-0560">Oxidoreductase</keyword>
<evidence type="ECO:0000256" key="3">
    <source>
        <dbReference type="ARBA" id="ARBA00022832"/>
    </source>
</evidence>
<keyword evidence="11" id="KW-1185">Reference proteome</keyword>
<dbReference type="InterPro" id="IPR042104">
    <property type="entry name" value="PKS_dehydratase_sf"/>
</dbReference>
<feature type="active site" description="Proton donor; for dehydratase activity" evidence="9">
    <location>
        <position position="308"/>
    </location>
</feature>
<accession>A0ABM1VSE2</accession>
<dbReference type="InterPro" id="IPR049900">
    <property type="entry name" value="PKS_mFAS_DH"/>
</dbReference>
<keyword evidence="7" id="KW-0275">Fatty acid biosynthesis</keyword>
<dbReference type="GeneID" id="101853691"/>
<dbReference type="PANTHER" id="PTHR43775">
    <property type="entry name" value="FATTY ACID SYNTHASE"/>
    <property type="match status" value="1"/>
</dbReference>
<dbReference type="InterPro" id="IPR050091">
    <property type="entry name" value="PKS_NRPS_Biosynth_Enz"/>
</dbReference>
<evidence type="ECO:0000256" key="1">
    <source>
        <dbReference type="ARBA" id="ARBA00022450"/>
    </source>
</evidence>
<sequence>MKSMPKDSLVIEIAPHSLLQGLIKRTFGPDCVYASLMKKNSPDNVMHFFENLGNMYINGCDMRPLSIFPEVKFPVPQKTPLISPMISKQWNHTEVFRIPHINDISGNGSDASETVFDLTEDGDARYLFGHGLNGVKLFPGSGYLYLAWEALAAQHGTTFDKLPVIMENVSIFRATTLPENGKLTFTCRLLRTGEFEVTENNELVATGKICLASEAPKIKNEMKELDEKISSQRNSKKADFPLTRDELYLVMLMKGLEYGGPFRGMASTDRQVANIDFKGQWVAFLDCFLQFAVFSQKSEKHVVPFAFDALYLDASHIVEQQQAGVETPVSQMRFDLDMDYGTSEVFKFMGFGLVDTQHSPSGNPLLEEVRFVPYLANIPVATDKSLSQYATDCIQYTVHGLKNALKSGNFPLLSGNKDVVSDALKEFRFTAAMSSDEDLSQACQLPNSGLAKTLKKIFPPAGTSTDPGAVNEILTSNKEELSRDRLIDNLSSTDILDAALEIVKYNFPDGKHTVLEVDAASSRIHIVPRLQVRSGINYTATDKDDLPKDFKGPGMKAVTWDPASGGSSPSVEATLLVLKNVLHKQANVVSAFTDLANNVVPGGFILVQEVTHNFPLFVALEGLHQNVTLPTTNGTREYGRFMTDR</sequence>
<evidence type="ECO:0000256" key="4">
    <source>
        <dbReference type="ARBA" id="ARBA00022857"/>
    </source>
</evidence>
<dbReference type="Gene3D" id="3.40.366.10">
    <property type="entry name" value="Malonyl-Coenzyme A Acyl Carrier Protein, domain 2"/>
    <property type="match status" value="1"/>
</dbReference>
<dbReference type="Gene3D" id="3.10.129.110">
    <property type="entry name" value="Polyketide synthase dehydratase"/>
    <property type="match status" value="1"/>
</dbReference>
<dbReference type="Gene3D" id="3.40.50.150">
    <property type="entry name" value="Vaccinia Virus protein VP39"/>
    <property type="match status" value="1"/>
</dbReference>
<dbReference type="Gene3D" id="3.30.70.3290">
    <property type="match status" value="1"/>
</dbReference>
<organism evidence="11 12">
    <name type="scientific">Aplysia californica</name>
    <name type="common">California sea hare</name>
    <dbReference type="NCBI Taxonomy" id="6500"/>
    <lineage>
        <taxon>Eukaryota</taxon>
        <taxon>Metazoa</taxon>
        <taxon>Spiralia</taxon>
        <taxon>Lophotrochozoa</taxon>
        <taxon>Mollusca</taxon>
        <taxon>Gastropoda</taxon>
        <taxon>Heterobranchia</taxon>
        <taxon>Euthyneura</taxon>
        <taxon>Tectipleura</taxon>
        <taxon>Aplysiida</taxon>
        <taxon>Aplysioidea</taxon>
        <taxon>Aplysiidae</taxon>
        <taxon>Aplysia</taxon>
    </lineage>
</organism>
<reference evidence="12" key="1">
    <citation type="submission" date="2025-08" db="UniProtKB">
        <authorList>
            <consortium name="RefSeq"/>
        </authorList>
    </citation>
    <scope>IDENTIFICATION</scope>
</reference>
<protein>
    <submittedName>
        <fullName evidence="12">Fatty acid synthase</fullName>
    </submittedName>
</protein>
<feature type="domain" description="PKS/mFAS DH" evidence="10">
    <location>
        <begin position="98"/>
        <end position="383"/>
    </location>
</feature>
<keyword evidence="6" id="KW-0443">Lipid metabolism</keyword>
<name>A0ABM1VSE2_APLCA</name>
<dbReference type="PANTHER" id="PTHR43775:SF7">
    <property type="entry name" value="FATTY ACID SYNTHASE"/>
    <property type="match status" value="1"/>
</dbReference>
<gene>
    <name evidence="12" type="primary">LOC101853691</name>
</gene>
<keyword evidence="8" id="KW-0511">Multifunctional enzyme</keyword>
<proteinExistence type="predicted"/>
<evidence type="ECO:0000256" key="7">
    <source>
        <dbReference type="ARBA" id="ARBA00023160"/>
    </source>
</evidence>
<dbReference type="Proteomes" id="UP000694888">
    <property type="component" value="Unplaced"/>
</dbReference>
<evidence type="ECO:0000256" key="8">
    <source>
        <dbReference type="ARBA" id="ARBA00023268"/>
    </source>
</evidence>
<evidence type="ECO:0000256" key="5">
    <source>
        <dbReference type="ARBA" id="ARBA00023002"/>
    </source>
</evidence>
<keyword evidence="3" id="KW-0276">Fatty acid metabolism</keyword>
<feature type="region of interest" description="C-terminal hotdog fold" evidence="9">
    <location>
        <begin position="239"/>
        <end position="383"/>
    </location>
</feature>
<feature type="region of interest" description="N-terminal hotdog fold" evidence="9">
    <location>
        <begin position="98"/>
        <end position="225"/>
    </location>
</feature>
<keyword evidence="4" id="KW-0521">NADP</keyword>
<evidence type="ECO:0000256" key="9">
    <source>
        <dbReference type="PROSITE-ProRule" id="PRU01363"/>
    </source>
</evidence>
<evidence type="ECO:0000256" key="2">
    <source>
        <dbReference type="ARBA" id="ARBA00022516"/>
    </source>
</evidence>
<evidence type="ECO:0000313" key="11">
    <source>
        <dbReference type="Proteomes" id="UP000694888"/>
    </source>
</evidence>
<evidence type="ECO:0000256" key="6">
    <source>
        <dbReference type="ARBA" id="ARBA00023098"/>
    </source>
</evidence>
<feature type="active site" description="Proton acceptor; for dehydratase activity" evidence="9">
    <location>
        <position position="130"/>
    </location>
</feature>
<evidence type="ECO:0000259" key="10">
    <source>
        <dbReference type="PROSITE" id="PS52019"/>
    </source>
</evidence>
<dbReference type="InterPro" id="IPR029063">
    <property type="entry name" value="SAM-dependent_MTases_sf"/>
</dbReference>